<sequence>MADNLDDFLAGWVLSDAKLITYRLLSRARNMHVQDAKAALQDFYVRTSSKKPLALSAIYVLKGTLKTEQDGVPAYQRSRDQDGDVAMTDEPGPSQPASQSTAAAVERVSKKQLLLVSADRLEATKALYASLTTAHIYSLAPGPDANAAKRDDDQTVSDALTEAARKQVPLLSTAQQDLHSTKEYMLAWEKAQRGRALGVIWNSSIVEDFSPDLAPVARSAAAGPSGKKTEAPAKYAKSESNAPVSKAAQAKTAPVKTAAAAAKGAASKAALENMLFPKSEAEPAKKVAPAPSAKAESKKEDVKGKRTASGAQKRSAPEAQGDDAEDEEQGKDKALGSGGKGDGQPRAKKRVKKTRTVTKSERFKDERGYTVRRNVEVEEEYTTDEASDDGRPKPTKVVKKRSSAAAAASTSRKKSASPVAEAEPSPSPPPVSEPAPAPAPAAPTKSAPAAGKAKTASSSSFGNKAGGSGSGGAGAGAKKSVDKRQQTLGSFFKKKA</sequence>
<feature type="compositionally biased region" description="Basic and acidic residues" evidence="5">
    <location>
        <begin position="295"/>
        <end position="304"/>
    </location>
</feature>
<dbReference type="PANTHER" id="PTHR17598">
    <property type="entry name" value="DNA POLYMERASE DELTA SUBUNIT 3"/>
    <property type="match status" value="1"/>
</dbReference>
<keyword evidence="4" id="KW-0539">Nucleus</keyword>
<feature type="compositionally biased region" description="Basic residues" evidence="5">
    <location>
        <begin position="346"/>
        <end position="356"/>
    </location>
</feature>
<dbReference type="GO" id="GO:0006271">
    <property type="term" value="P:DNA strand elongation involved in DNA replication"/>
    <property type="evidence" value="ECO:0007669"/>
    <property type="project" value="TreeGrafter"/>
</dbReference>
<dbReference type="EMBL" id="JAPDMQ010000148">
    <property type="protein sequence ID" value="KAK0532945.1"/>
    <property type="molecule type" value="Genomic_DNA"/>
</dbReference>
<feature type="compositionally biased region" description="Low complexity" evidence="5">
    <location>
        <begin position="403"/>
        <end position="424"/>
    </location>
</feature>
<feature type="compositionally biased region" description="Pro residues" evidence="5">
    <location>
        <begin position="425"/>
        <end position="441"/>
    </location>
</feature>
<proteinExistence type="predicted"/>
<feature type="compositionally biased region" description="Basic and acidic residues" evidence="5">
    <location>
        <begin position="358"/>
        <end position="376"/>
    </location>
</feature>
<feature type="compositionally biased region" description="Acidic residues" evidence="5">
    <location>
        <begin position="320"/>
        <end position="329"/>
    </location>
</feature>
<comment type="subcellular location">
    <subcellularLocation>
        <location evidence="1">Nucleus</location>
    </subcellularLocation>
</comment>
<dbReference type="GO" id="GO:0043625">
    <property type="term" value="C:delta DNA polymerase complex"/>
    <property type="evidence" value="ECO:0007669"/>
    <property type="project" value="InterPro"/>
</dbReference>
<feature type="compositionally biased region" description="Basic residues" evidence="5">
    <location>
        <begin position="393"/>
        <end position="402"/>
    </location>
</feature>
<feature type="compositionally biased region" description="Low complexity" evidence="5">
    <location>
        <begin position="442"/>
        <end position="463"/>
    </location>
</feature>
<organism evidence="6 7">
    <name type="scientific">Tilletia horrida</name>
    <dbReference type="NCBI Taxonomy" id="155126"/>
    <lineage>
        <taxon>Eukaryota</taxon>
        <taxon>Fungi</taxon>
        <taxon>Dikarya</taxon>
        <taxon>Basidiomycota</taxon>
        <taxon>Ustilaginomycotina</taxon>
        <taxon>Exobasidiomycetes</taxon>
        <taxon>Tilletiales</taxon>
        <taxon>Tilletiaceae</taxon>
        <taxon>Tilletia</taxon>
    </lineage>
</organism>
<dbReference type="GO" id="GO:1904161">
    <property type="term" value="P:DNA synthesis involved in UV-damage excision repair"/>
    <property type="evidence" value="ECO:0007669"/>
    <property type="project" value="TreeGrafter"/>
</dbReference>
<evidence type="ECO:0000256" key="5">
    <source>
        <dbReference type="SAM" id="MobiDB-lite"/>
    </source>
</evidence>
<gene>
    <name evidence="6" type="primary">cdc27</name>
    <name evidence="6" type="ORF">OC842_003124</name>
</gene>
<accession>A0AAN6GEQ1</accession>
<feature type="compositionally biased region" description="Gly residues" evidence="5">
    <location>
        <begin position="464"/>
        <end position="475"/>
    </location>
</feature>
<reference evidence="6" key="1">
    <citation type="journal article" date="2023" name="PhytoFront">
        <title>Draft Genome Resources of Seven Strains of Tilletia horrida, Causal Agent of Kernel Smut of Rice.</title>
        <authorList>
            <person name="Khanal S."/>
            <person name="Antony Babu S."/>
            <person name="Zhou X.G."/>
        </authorList>
    </citation>
    <scope>NUCLEOTIDE SEQUENCE</scope>
    <source>
        <strain evidence="6">TX3</strain>
    </source>
</reference>
<evidence type="ECO:0000256" key="2">
    <source>
        <dbReference type="ARBA" id="ARBA00017589"/>
    </source>
</evidence>
<dbReference type="PANTHER" id="PTHR17598:SF13">
    <property type="entry name" value="DNA POLYMERASE DELTA SUBUNIT 3"/>
    <property type="match status" value="1"/>
</dbReference>
<keyword evidence="3" id="KW-0235">DNA replication</keyword>
<dbReference type="GO" id="GO:0003887">
    <property type="term" value="F:DNA-directed DNA polymerase activity"/>
    <property type="evidence" value="ECO:0007669"/>
    <property type="project" value="TreeGrafter"/>
</dbReference>
<evidence type="ECO:0000256" key="4">
    <source>
        <dbReference type="ARBA" id="ARBA00023242"/>
    </source>
</evidence>
<feature type="region of interest" description="Disordered" evidence="5">
    <location>
        <begin position="281"/>
        <end position="496"/>
    </location>
</feature>
<dbReference type="Gene3D" id="3.90.1030.20">
    <property type="entry name" value="DNA polymerase delta, p66 (Cdc27) subunit, wHTH domain"/>
    <property type="match status" value="1"/>
</dbReference>
<dbReference type="Pfam" id="PF09507">
    <property type="entry name" value="CDC27"/>
    <property type="match status" value="1"/>
</dbReference>
<evidence type="ECO:0000313" key="6">
    <source>
        <dbReference type="EMBL" id="KAK0532945.1"/>
    </source>
</evidence>
<evidence type="ECO:0000256" key="1">
    <source>
        <dbReference type="ARBA" id="ARBA00004123"/>
    </source>
</evidence>
<protein>
    <recommendedName>
        <fullName evidence="2">DNA polymerase delta subunit 3</fullName>
    </recommendedName>
</protein>
<dbReference type="AlphaFoldDB" id="A0AAN6GEQ1"/>
<dbReference type="GO" id="GO:0006297">
    <property type="term" value="P:nucleotide-excision repair, DNA gap filling"/>
    <property type="evidence" value="ECO:0007669"/>
    <property type="project" value="TreeGrafter"/>
</dbReference>
<feature type="region of interest" description="Disordered" evidence="5">
    <location>
        <begin position="217"/>
        <end position="250"/>
    </location>
</feature>
<evidence type="ECO:0000256" key="3">
    <source>
        <dbReference type="ARBA" id="ARBA00022705"/>
    </source>
</evidence>
<dbReference type="Proteomes" id="UP001176521">
    <property type="component" value="Unassembled WGS sequence"/>
</dbReference>
<dbReference type="InterPro" id="IPR019038">
    <property type="entry name" value="POLD3"/>
</dbReference>
<keyword evidence="7" id="KW-1185">Reference proteome</keyword>
<comment type="caution">
    <text evidence="6">The sequence shown here is derived from an EMBL/GenBank/DDBJ whole genome shotgun (WGS) entry which is preliminary data.</text>
</comment>
<feature type="compositionally biased region" description="Acidic residues" evidence="5">
    <location>
        <begin position="377"/>
        <end position="387"/>
    </location>
</feature>
<name>A0AAN6GEQ1_9BASI</name>
<evidence type="ECO:0000313" key="7">
    <source>
        <dbReference type="Proteomes" id="UP001176521"/>
    </source>
</evidence>
<dbReference type="InterPro" id="IPR041913">
    <property type="entry name" value="POLD3_sf"/>
</dbReference>
<feature type="region of interest" description="Disordered" evidence="5">
    <location>
        <begin position="71"/>
        <end position="103"/>
    </location>
</feature>